<keyword evidence="1" id="KW-0418">Kinase</keyword>
<dbReference type="PANTHER" id="PTHR35526:SF3">
    <property type="entry name" value="ANTI-SIGMA-F FACTOR RSBW"/>
    <property type="match status" value="1"/>
</dbReference>
<dbReference type="Pfam" id="PF13581">
    <property type="entry name" value="HATPase_c_2"/>
    <property type="match status" value="1"/>
</dbReference>
<dbReference type="InterPro" id="IPR047718">
    <property type="entry name" value="RsbA-like_anti_sig"/>
</dbReference>
<organism evidence="4 5">
    <name type="scientific">Actinoplanes cyaneus</name>
    <dbReference type="NCBI Taxonomy" id="52696"/>
    <lineage>
        <taxon>Bacteria</taxon>
        <taxon>Bacillati</taxon>
        <taxon>Actinomycetota</taxon>
        <taxon>Actinomycetes</taxon>
        <taxon>Micromonosporales</taxon>
        <taxon>Micromonosporaceae</taxon>
        <taxon>Actinoplanes</taxon>
    </lineage>
</organism>
<dbReference type="Pfam" id="PF14417">
    <property type="entry name" value="MEDS"/>
    <property type="match status" value="1"/>
</dbReference>
<dbReference type="SUPFAM" id="SSF55874">
    <property type="entry name" value="ATPase domain of HSP90 chaperone/DNA topoisomerase II/histidine kinase"/>
    <property type="match status" value="1"/>
</dbReference>
<dbReference type="PANTHER" id="PTHR35526">
    <property type="entry name" value="ANTI-SIGMA-F FACTOR RSBW-RELATED"/>
    <property type="match status" value="1"/>
</dbReference>
<keyword evidence="1" id="KW-0808">Transferase</keyword>
<dbReference type="InterPro" id="IPR003594">
    <property type="entry name" value="HATPase_dom"/>
</dbReference>
<dbReference type="InterPro" id="IPR036890">
    <property type="entry name" value="HATPase_C_sf"/>
</dbReference>
<gene>
    <name evidence="4" type="ORF">Acy02nite_55990</name>
</gene>
<name>A0A919M7V1_9ACTN</name>
<keyword evidence="5" id="KW-1185">Reference proteome</keyword>
<dbReference type="RefSeq" id="WP_203745741.1">
    <property type="nucleotide sequence ID" value="NZ_BAAAUC010000008.1"/>
</dbReference>
<evidence type="ECO:0000259" key="2">
    <source>
        <dbReference type="Pfam" id="PF13581"/>
    </source>
</evidence>
<dbReference type="AlphaFoldDB" id="A0A919M7V1"/>
<feature type="domain" description="MEDS" evidence="3">
    <location>
        <begin position="14"/>
        <end position="157"/>
    </location>
</feature>
<reference evidence="4" key="1">
    <citation type="submission" date="2021-01" db="EMBL/GenBank/DDBJ databases">
        <title>Whole genome shotgun sequence of Actinoplanes cyaneus NBRC 14990.</title>
        <authorList>
            <person name="Komaki H."/>
            <person name="Tamura T."/>
        </authorList>
    </citation>
    <scope>NUCLEOTIDE SEQUENCE</scope>
    <source>
        <strain evidence="4">NBRC 14990</strain>
    </source>
</reference>
<sequence>MRSGAAAGHPGYFHETAFYDSAEQFLGVIVPFFADGLAAGEPVISAFAPGNQSLVRDVFGTGSGIRFLDGGEHYSRPATAIRGYQALFGEYVTRGAPQIRVAGDVPHPGLGAPWDWWARYEAVVNHAYHDFPVWGICPYDTRTAPADVVAEVRRTHPHVANAHRHTDNPAFEDPAEFLRARSDTWRDPLEQGRPALEVTGPTTAQARATVARAAGDLPAEDLNGLLLAVSEAVTNALIHGLAPVTLRVWPGPRRVVVTVTDAGPGPRAPYAGLLPAERPAGNGGLGLWISHQMCAFVGMHRGREGFTIRLIAGDLT</sequence>
<accession>A0A919M7V1</accession>
<dbReference type="CDD" id="cd16936">
    <property type="entry name" value="HATPase_RsbW-like"/>
    <property type="match status" value="1"/>
</dbReference>
<evidence type="ECO:0000256" key="1">
    <source>
        <dbReference type="ARBA" id="ARBA00022527"/>
    </source>
</evidence>
<evidence type="ECO:0000313" key="4">
    <source>
        <dbReference type="EMBL" id="GID67718.1"/>
    </source>
</evidence>
<evidence type="ECO:0000259" key="3">
    <source>
        <dbReference type="Pfam" id="PF14417"/>
    </source>
</evidence>
<proteinExistence type="predicted"/>
<dbReference type="Gene3D" id="3.30.565.10">
    <property type="entry name" value="Histidine kinase-like ATPase, C-terminal domain"/>
    <property type="match status" value="1"/>
</dbReference>
<dbReference type="Proteomes" id="UP000619479">
    <property type="component" value="Unassembled WGS sequence"/>
</dbReference>
<dbReference type="NCBIfam" id="NF041045">
    <property type="entry name" value="RsbA_anti_sig"/>
    <property type="match status" value="1"/>
</dbReference>
<protein>
    <submittedName>
        <fullName evidence="4">Anti-sigma regulatory factor</fullName>
    </submittedName>
</protein>
<dbReference type="EMBL" id="BOMH01000041">
    <property type="protein sequence ID" value="GID67718.1"/>
    <property type="molecule type" value="Genomic_DNA"/>
</dbReference>
<feature type="domain" description="Histidine kinase/HSP90-like ATPase" evidence="2">
    <location>
        <begin position="204"/>
        <end position="311"/>
    </location>
</feature>
<dbReference type="GO" id="GO:0004674">
    <property type="term" value="F:protein serine/threonine kinase activity"/>
    <property type="evidence" value="ECO:0007669"/>
    <property type="project" value="UniProtKB-KW"/>
</dbReference>
<evidence type="ECO:0000313" key="5">
    <source>
        <dbReference type="Proteomes" id="UP000619479"/>
    </source>
</evidence>
<comment type="caution">
    <text evidence="4">The sequence shown here is derived from an EMBL/GenBank/DDBJ whole genome shotgun (WGS) entry which is preliminary data.</text>
</comment>
<dbReference type="InterPro" id="IPR050267">
    <property type="entry name" value="Anti-sigma-factor_SerPK"/>
</dbReference>
<keyword evidence="1" id="KW-0723">Serine/threonine-protein kinase</keyword>
<dbReference type="InterPro" id="IPR025847">
    <property type="entry name" value="MEDS_domain"/>
</dbReference>